<sequence>MNETIKPLNPIAFSLGPIEVHWYGIIIGSGLALALYLAIREANRRGLPKDTFADLMLWAIPIAIISARIYYVIFEWDYYSAHPADIPKIWNGGIAIHGALIGSVITTLVFARKRGISFWKIVDIAAPSLILGQAIGRWGNFMNQEAHGGEVTRSFLESLHLPEFIINQMYIHGTYYHPTFLYESVWDFAGFLLLIFLRRANFRRGELFLSYVIWYSIGRFFVEGLRTDSLMLGSLRMAQTISIALIVAALAIIIYRRTKHHTEARYLDQTN</sequence>
<keyword evidence="5 7" id="KW-1133">Transmembrane helix</keyword>
<dbReference type="HAMAP" id="MF_01147">
    <property type="entry name" value="Lgt"/>
    <property type="match status" value="1"/>
</dbReference>
<dbReference type="Proteomes" id="UP000234950">
    <property type="component" value="Unassembled WGS sequence"/>
</dbReference>
<evidence type="ECO:0000256" key="7">
    <source>
        <dbReference type="HAMAP-Rule" id="MF_01147"/>
    </source>
</evidence>
<feature type="transmembrane region" description="Helical" evidence="7">
    <location>
        <begin position="51"/>
        <end position="74"/>
    </location>
</feature>
<organism evidence="8 9">
    <name type="scientific">Neobacillus cucumis</name>
    <dbReference type="NCBI Taxonomy" id="1740721"/>
    <lineage>
        <taxon>Bacteria</taxon>
        <taxon>Bacillati</taxon>
        <taxon>Bacillota</taxon>
        <taxon>Bacilli</taxon>
        <taxon>Bacillales</taxon>
        <taxon>Bacillaceae</taxon>
        <taxon>Neobacillus</taxon>
    </lineage>
</organism>
<comment type="similarity">
    <text evidence="1 7">Belongs to the Lgt family.</text>
</comment>
<keyword evidence="9" id="KW-1185">Reference proteome</keyword>
<dbReference type="AlphaFoldDB" id="A0A2N5HN89"/>
<evidence type="ECO:0000313" key="8">
    <source>
        <dbReference type="EMBL" id="PLS06983.1"/>
    </source>
</evidence>
<comment type="subcellular location">
    <subcellularLocation>
        <location evidence="7">Cell membrane</location>
        <topology evidence="7">Multi-pass membrane protein</topology>
    </subcellularLocation>
</comment>
<evidence type="ECO:0000256" key="3">
    <source>
        <dbReference type="ARBA" id="ARBA00022679"/>
    </source>
</evidence>
<dbReference type="GO" id="GO:0008961">
    <property type="term" value="F:phosphatidylglycerol-prolipoprotein diacylglyceryl transferase activity"/>
    <property type="evidence" value="ECO:0007669"/>
    <property type="project" value="UniProtKB-UniRule"/>
</dbReference>
<evidence type="ECO:0000313" key="9">
    <source>
        <dbReference type="Proteomes" id="UP000234950"/>
    </source>
</evidence>
<keyword evidence="4 7" id="KW-0812">Transmembrane</keyword>
<dbReference type="NCBIfam" id="TIGR00544">
    <property type="entry name" value="lgt"/>
    <property type="match status" value="1"/>
</dbReference>
<protein>
    <recommendedName>
        <fullName evidence="7">Phosphatidylglycerol--prolipoprotein diacylglyceryl transferase</fullName>
        <ecNumber evidence="7">2.5.1.145</ecNumber>
    </recommendedName>
</protein>
<evidence type="ECO:0000256" key="6">
    <source>
        <dbReference type="ARBA" id="ARBA00023136"/>
    </source>
</evidence>
<feature type="transmembrane region" description="Helical" evidence="7">
    <location>
        <begin position="208"/>
        <end position="225"/>
    </location>
</feature>
<dbReference type="OrthoDB" id="871140at2"/>
<feature type="transmembrane region" description="Helical" evidence="7">
    <location>
        <begin position="94"/>
        <end position="111"/>
    </location>
</feature>
<dbReference type="EC" id="2.5.1.145" evidence="7"/>
<dbReference type="EMBL" id="PGVE01000029">
    <property type="protein sequence ID" value="PLS06983.1"/>
    <property type="molecule type" value="Genomic_DNA"/>
</dbReference>
<comment type="pathway">
    <text evidence="7">Protein modification; lipoprotein biosynthesis (diacylglyceryl transfer).</text>
</comment>
<dbReference type="PROSITE" id="PS01311">
    <property type="entry name" value="LGT"/>
    <property type="match status" value="1"/>
</dbReference>
<reference evidence="8 9" key="1">
    <citation type="submission" date="2017-11" db="EMBL/GenBank/DDBJ databases">
        <title>Comparitive Functional Genomics of Dry Heat Resistant strains isolated from the Viking Spacecraft.</title>
        <authorList>
            <person name="Seuylemezian A."/>
            <person name="Cooper K."/>
            <person name="Vaishampayan P."/>
        </authorList>
    </citation>
    <scope>NUCLEOTIDE SEQUENCE [LARGE SCALE GENOMIC DNA]</scope>
    <source>
        <strain evidence="8 9">V32-6</strain>
    </source>
</reference>
<dbReference type="InterPro" id="IPR001640">
    <property type="entry name" value="Lgt"/>
</dbReference>
<dbReference type="PANTHER" id="PTHR30589">
    <property type="entry name" value="PROLIPOPROTEIN DIACYLGLYCERYL TRANSFERASE"/>
    <property type="match status" value="1"/>
</dbReference>
<evidence type="ECO:0000256" key="1">
    <source>
        <dbReference type="ARBA" id="ARBA00007150"/>
    </source>
</evidence>
<keyword evidence="2 7" id="KW-1003">Cell membrane</keyword>
<name>A0A2N5HN89_9BACI</name>
<proteinExistence type="inferred from homology"/>
<dbReference type="GO" id="GO:0042158">
    <property type="term" value="P:lipoprotein biosynthetic process"/>
    <property type="evidence" value="ECO:0007669"/>
    <property type="project" value="UniProtKB-UniRule"/>
</dbReference>
<evidence type="ECO:0000256" key="5">
    <source>
        <dbReference type="ARBA" id="ARBA00022989"/>
    </source>
</evidence>
<feature type="transmembrane region" description="Helical" evidence="7">
    <location>
        <begin position="20"/>
        <end position="39"/>
    </location>
</feature>
<evidence type="ECO:0000256" key="4">
    <source>
        <dbReference type="ARBA" id="ARBA00022692"/>
    </source>
</evidence>
<keyword evidence="3 7" id="KW-0808">Transferase</keyword>
<accession>A0A2N5HN89</accession>
<dbReference type="UniPathway" id="UPA00664"/>
<dbReference type="RefSeq" id="WP_101647153.1">
    <property type="nucleotide sequence ID" value="NZ_PGVE01000029.1"/>
</dbReference>
<feature type="transmembrane region" description="Helical" evidence="7">
    <location>
        <begin position="237"/>
        <end position="255"/>
    </location>
</feature>
<dbReference type="GO" id="GO:0005886">
    <property type="term" value="C:plasma membrane"/>
    <property type="evidence" value="ECO:0007669"/>
    <property type="project" value="UniProtKB-SubCell"/>
</dbReference>
<comment type="function">
    <text evidence="7">Catalyzes the transfer of the diacylglyceryl group from phosphatidylglycerol to the sulfhydryl group of the N-terminal cysteine of a prolipoprotein, the first step in the formation of mature lipoproteins.</text>
</comment>
<gene>
    <name evidence="7" type="primary">lgt</name>
    <name evidence="8" type="ORF">CVD27_06890</name>
</gene>
<keyword evidence="6 7" id="KW-0472">Membrane</keyword>
<feature type="binding site" evidence="7">
    <location>
        <position position="137"/>
    </location>
    <ligand>
        <name>a 1,2-diacyl-sn-glycero-3-phospho-(1'-sn-glycerol)</name>
        <dbReference type="ChEBI" id="CHEBI:64716"/>
    </ligand>
</feature>
<keyword evidence="8" id="KW-0449">Lipoprotein</keyword>
<evidence type="ECO:0000256" key="2">
    <source>
        <dbReference type="ARBA" id="ARBA00022475"/>
    </source>
</evidence>
<comment type="caution">
    <text evidence="8">The sequence shown here is derived from an EMBL/GenBank/DDBJ whole genome shotgun (WGS) entry which is preliminary data.</text>
</comment>
<dbReference type="Pfam" id="PF01790">
    <property type="entry name" value="LGT"/>
    <property type="match status" value="1"/>
</dbReference>
<comment type="catalytic activity">
    <reaction evidence="7">
        <text>L-cysteinyl-[prolipoprotein] + a 1,2-diacyl-sn-glycero-3-phospho-(1'-sn-glycerol) = an S-1,2-diacyl-sn-glyceryl-L-cysteinyl-[prolipoprotein] + sn-glycerol 1-phosphate + H(+)</text>
        <dbReference type="Rhea" id="RHEA:56712"/>
        <dbReference type="Rhea" id="RHEA-COMP:14679"/>
        <dbReference type="Rhea" id="RHEA-COMP:14680"/>
        <dbReference type="ChEBI" id="CHEBI:15378"/>
        <dbReference type="ChEBI" id="CHEBI:29950"/>
        <dbReference type="ChEBI" id="CHEBI:57685"/>
        <dbReference type="ChEBI" id="CHEBI:64716"/>
        <dbReference type="ChEBI" id="CHEBI:140658"/>
        <dbReference type="EC" id="2.5.1.145"/>
    </reaction>
</comment>
<dbReference type="PANTHER" id="PTHR30589:SF0">
    <property type="entry name" value="PHOSPHATIDYLGLYCEROL--PROLIPOPROTEIN DIACYLGLYCERYL TRANSFERASE"/>
    <property type="match status" value="1"/>
</dbReference>